<protein>
    <submittedName>
        <fullName evidence="5">Glycosyltransferase family 15 protein</fullName>
    </submittedName>
</protein>
<reference evidence="5 6" key="1">
    <citation type="journal article" date="2018" name="New Phytol.">
        <title>Phylogenomics of Endogonaceae and evolution of mycorrhizas within Mucoromycota.</title>
        <authorList>
            <person name="Chang Y."/>
            <person name="Desiro A."/>
            <person name="Na H."/>
            <person name="Sandor L."/>
            <person name="Lipzen A."/>
            <person name="Clum A."/>
            <person name="Barry K."/>
            <person name="Grigoriev I.V."/>
            <person name="Martin F.M."/>
            <person name="Stajich J.E."/>
            <person name="Smith M.E."/>
            <person name="Bonito G."/>
            <person name="Spatafora J.W."/>
        </authorList>
    </citation>
    <scope>NUCLEOTIDE SEQUENCE [LARGE SCALE GENOMIC DNA]</scope>
    <source>
        <strain evidence="5 6">AD002</strain>
    </source>
</reference>
<dbReference type="PANTHER" id="PTHR31121">
    <property type="entry name" value="ALPHA-1,2 MANNOSYLTRANSFERASE KTR1"/>
    <property type="match status" value="1"/>
</dbReference>
<dbReference type="Gene3D" id="3.90.550.10">
    <property type="entry name" value="Spore Coat Polysaccharide Biosynthesis Protein SpsA, Chain A"/>
    <property type="match status" value="1"/>
</dbReference>
<evidence type="ECO:0000256" key="4">
    <source>
        <dbReference type="SAM" id="Phobius"/>
    </source>
</evidence>
<dbReference type="AlphaFoldDB" id="A0A433QY92"/>
<dbReference type="GO" id="GO:0000026">
    <property type="term" value="F:alpha-1,2-mannosyltransferase activity"/>
    <property type="evidence" value="ECO:0007669"/>
    <property type="project" value="TreeGrafter"/>
</dbReference>
<dbReference type="InterPro" id="IPR029044">
    <property type="entry name" value="Nucleotide-diphossugar_trans"/>
</dbReference>
<comment type="caution">
    <text evidence="5">The sequence shown here is derived from an EMBL/GenBank/DDBJ whole genome shotgun (WGS) entry which is preliminary data.</text>
</comment>
<feature type="transmembrane region" description="Helical" evidence="4">
    <location>
        <begin position="9"/>
        <end position="27"/>
    </location>
</feature>
<dbReference type="PANTHER" id="PTHR31121:SF6">
    <property type="entry name" value="ALPHA-1,2 MANNOSYLTRANSFERASE KTR1"/>
    <property type="match status" value="1"/>
</dbReference>
<name>A0A433QY92_9FUNG</name>
<keyword evidence="4" id="KW-0472">Membrane</keyword>
<gene>
    <name evidence="5" type="ORF">BC938DRAFT_478873</name>
</gene>
<keyword evidence="4" id="KW-1133">Transmembrane helix</keyword>
<keyword evidence="4" id="KW-0812">Transmembrane</keyword>
<dbReference type="InterPro" id="IPR002685">
    <property type="entry name" value="Glyco_trans_15"/>
</dbReference>
<dbReference type="FunFam" id="3.90.550.10:FF:000051">
    <property type="entry name" value="Alpha-1,2-mannosyltransferase (Ktr4)"/>
    <property type="match status" value="1"/>
</dbReference>
<keyword evidence="6" id="KW-1185">Reference proteome</keyword>
<dbReference type="GO" id="GO:0005794">
    <property type="term" value="C:Golgi apparatus"/>
    <property type="evidence" value="ECO:0007669"/>
    <property type="project" value="TreeGrafter"/>
</dbReference>
<dbReference type="EMBL" id="RBNJ01000350">
    <property type="protein sequence ID" value="RUS34726.1"/>
    <property type="molecule type" value="Genomic_DNA"/>
</dbReference>
<evidence type="ECO:0000256" key="1">
    <source>
        <dbReference type="ARBA" id="ARBA00007677"/>
    </source>
</evidence>
<proteinExistence type="inferred from homology"/>
<dbReference type="Pfam" id="PF01793">
    <property type="entry name" value="Glyco_transf_15"/>
    <property type="match status" value="1"/>
</dbReference>
<evidence type="ECO:0000313" key="6">
    <source>
        <dbReference type="Proteomes" id="UP000274822"/>
    </source>
</evidence>
<dbReference type="SUPFAM" id="SSF53448">
    <property type="entry name" value="Nucleotide-diphospho-sugar transferases"/>
    <property type="match status" value="1"/>
</dbReference>
<dbReference type="Proteomes" id="UP000274822">
    <property type="component" value="Unassembled WGS sequence"/>
</dbReference>
<dbReference type="GO" id="GO:0006487">
    <property type="term" value="P:protein N-linked glycosylation"/>
    <property type="evidence" value="ECO:0007669"/>
    <property type="project" value="TreeGrafter"/>
</dbReference>
<organism evidence="5 6">
    <name type="scientific">Jimgerdemannia flammicorona</name>
    <dbReference type="NCBI Taxonomy" id="994334"/>
    <lineage>
        <taxon>Eukaryota</taxon>
        <taxon>Fungi</taxon>
        <taxon>Fungi incertae sedis</taxon>
        <taxon>Mucoromycota</taxon>
        <taxon>Mucoromycotina</taxon>
        <taxon>Endogonomycetes</taxon>
        <taxon>Endogonales</taxon>
        <taxon>Endogonaceae</taxon>
        <taxon>Jimgerdemannia</taxon>
    </lineage>
</organism>
<evidence type="ECO:0000256" key="3">
    <source>
        <dbReference type="PIRSR" id="PIRSR018153-1"/>
    </source>
</evidence>
<dbReference type="GO" id="GO:0016020">
    <property type="term" value="C:membrane"/>
    <property type="evidence" value="ECO:0007669"/>
    <property type="project" value="InterPro"/>
</dbReference>
<comment type="similarity">
    <text evidence="1">Belongs to the glycosyltransferase 15 family.</text>
</comment>
<keyword evidence="2 5" id="KW-0808">Transferase</keyword>
<evidence type="ECO:0000256" key="2">
    <source>
        <dbReference type="ARBA" id="ARBA00022679"/>
    </source>
</evidence>
<dbReference type="GO" id="GO:0000032">
    <property type="term" value="P:cell wall mannoprotein biosynthetic process"/>
    <property type="evidence" value="ECO:0007669"/>
    <property type="project" value="TreeGrafter"/>
</dbReference>
<evidence type="ECO:0000313" key="5">
    <source>
        <dbReference type="EMBL" id="RUS34726.1"/>
    </source>
</evidence>
<dbReference type="PIRSF" id="PIRSF018153">
    <property type="entry name" value="Glyco_trans_15"/>
    <property type="match status" value="1"/>
</dbReference>
<accession>A0A433QY92</accession>
<feature type="active site" description="Nucleophile" evidence="3">
    <location>
        <position position="274"/>
    </location>
</feature>
<sequence length="370" mass="43170">MAHAITVKVRPLTITLLVLVLLVYFFYTSDFAGQGALDHVPAPLTKPRKHPNVAHDDPFEPLAPWHNLSKQANAIIVIIGGDSEFDAVRHTMKQVETKFNSVYKYPYLFLDEEGFSTKFRKATTDLTEATTHYGYFPDHDFSYPPWVDEEQADRNRVVHGGSLSYQLTARYNAGFFFRHPLLNGYDYYWRIDPSVEFLCNIDYDPFVFMEENDIKFSWTLALNDSEQTMSTLWKTVKSFMRQYSSLIPKKNRLDFISDDDGRTYNTCYFGSNLEIGSLNFFRSSAYLRFFEYLDRTGGFFYERWSDAAVHSIAATMLLSPSEIHYFDDMGYRKSPFTHCPLQPELQLKCQCDPEKRTDSCAKRWFRKKLT</sequence>